<dbReference type="Proteomes" id="UP000054686">
    <property type="component" value="Unassembled WGS sequence"/>
</dbReference>
<proteinExistence type="predicted"/>
<feature type="region of interest" description="Disordered" evidence="2">
    <location>
        <begin position="353"/>
        <end position="389"/>
    </location>
</feature>
<dbReference type="SUPFAM" id="SSF103025">
    <property type="entry name" value="Folate-binding domain"/>
    <property type="match status" value="1"/>
</dbReference>
<feature type="compositionally biased region" description="Gly residues" evidence="2">
    <location>
        <begin position="372"/>
        <end position="389"/>
    </location>
</feature>
<gene>
    <name evidence="3" type="ORF">APY09_03940</name>
</gene>
<evidence type="ECO:0000313" key="3">
    <source>
        <dbReference type="EMBL" id="KSW13503.1"/>
    </source>
</evidence>
<dbReference type="RefSeq" id="WP_060566257.1">
    <property type="nucleotide sequence ID" value="NZ_CP040006.1"/>
</dbReference>
<dbReference type="GO" id="GO:0016226">
    <property type="term" value="P:iron-sulfur cluster assembly"/>
    <property type="evidence" value="ECO:0007669"/>
    <property type="project" value="TreeGrafter"/>
</dbReference>
<dbReference type="InterPro" id="IPR017703">
    <property type="entry name" value="YgfZ/GCV_T_CS"/>
</dbReference>
<sequence>MSESALDSEFVDEAVASFGATPHFGDPSGEQWALEGGRALVRRPDLAVISVSGADRLTWLTSLASQIVTDLVPGASRELLILSPEGRVEHWAGASDDGETLHLIVERSDLSGFVEFLESMRFALRVAVSESDVVVFSSVRTCANTPESVADLPGHLWTWEDPWPGVVEGGAAYFQGERHPGARTPMMFHAVSREAADEFEAAWLSACPEAGSRRRAGYLAWEAMRIAAWKPRLGRETDARAIPPEVDWLRSAVHTTKGCYRGQETIARVLNLGRPPRRLTYLQLDGSRGDLPAPGTPIEVGGRQVGVITSSARHADEGPIALALIARAVPVTTVFDIDGVAAAQEEIVPVHGKSSVSPVTRPGADLSREAGQRGGSTGFGGLGSALGSR</sequence>
<dbReference type="InterPro" id="IPR045179">
    <property type="entry name" value="YgfZ/GcvT"/>
</dbReference>
<accession>A0A0V8RZK0</accession>
<evidence type="ECO:0000256" key="1">
    <source>
        <dbReference type="ARBA" id="ARBA00022946"/>
    </source>
</evidence>
<evidence type="ECO:0000256" key="2">
    <source>
        <dbReference type="SAM" id="MobiDB-lite"/>
    </source>
</evidence>
<dbReference type="EMBL" id="LLVT01000001">
    <property type="protein sequence ID" value="KSW13503.1"/>
    <property type="molecule type" value="Genomic_DNA"/>
</dbReference>
<name>A0A0V8RZK0_9ACTO</name>
<dbReference type="NCBIfam" id="TIGR03317">
    <property type="entry name" value="ygfZ_signature"/>
    <property type="match status" value="1"/>
</dbReference>
<dbReference type="OrthoDB" id="9796287at2"/>
<dbReference type="InterPro" id="IPR027266">
    <property type="entry name" value="TrmE/GcvT-like"/>
</dbReference>
<reference evidence="3 4" key="1">
    <citation type="submission" date="2015-10" db="EMBL/GenBank/DDBJ databases">
        <title>Draft Genome of Actinomyces odontolyticus subsp. actinosynbacter strain XH001.</title>
        <authorList>
            <person name="Mclean J.S."/>
            <person name="He X."/>
        </authorList>
    </citation>
    <scope>NUCLEOTIDE SEQUENCE [LARGE SCALE GENOMIC DNA]</scope>
    <source>
        <strain evidence="3 4">XH001</strain>
    </source>
</reference>
<keyword evidence="1" id="KW-0809">Transit peptide</keyword>
<dbReference type="PANTHER" id="PTHR22602:SF0">
    <property type="entry name" value="TRANSFERASE CAF17, MITOCHONDRIAL-RELATED"/>
    <property type="match status" value="1"/>
</dbReference>
<comment type="caution">
    <text evidence="3">The sequence shown here is derived from an EMBL/GenBank/DDBJ whole genome shotgun (WGS) entry which is preliminary data.</text>
</comment>
<organism evidence="3 4">
    <name type="scientific">Schaalia odontolytica</name>
    <dbReference type="NCBI Taxonomy" id="1660"/>
    <lineage>
        <taxon>Bacteria</taxon>
        <taxon>Bacillati</taxon>
        <taxon>Actinomycetota</taxon>
        <taxon>Actinomycetes</taxon>
        <taxon>Actinomycetales</taxon>
        <taxon>Actinomycetaceae</taxon>
        <taxon>Schaalia</taxon>
    </lineage>
</organism>
<dbReference type="AlphaFoldDB" id="A0A0V8RZK0"/>
<dbReference type="PANTHER" id="PTHR22602">
    <property type="entry name" value="TRANSFERASE CAF17, MITOCHONDRIAL-RELATED"/>
    <property type="match status" value="1"/>
</dbReference>
<evidence type="ECO:0000313" key="4">
    <source>
        <dbReference type="Proteomes" id="UP000054686"/>
    </source>
</evidence>
<dbReference type="Gene3D" id="3.30.1360.120">
    <property type="entry name" value="Probable tRNA modification gtpase trme, domain 1"/>
    <property type="match status" value="1"/>
</dbReference>
<protein>
    <submittedName>
        <fullName evidence="3">Folate-binding protein</fullName>
    </submittedName>
</protein>